<keyword evidence="8" id="KW-0443">Lipid metabolism</keyword>
<dbReference type="GO" id="GO:0016020">
    <property type="term" value="C:membrane"/>
    <property type="evidence" value="ECO:0007669"/>
    <property type="project" value="GOC"/>
</dbReference>
<dbReference type="GO" id="GO:0008915">
    <property type="term" value="F:lipid-A-disaccharide synthase activity"/>
    <property type="evidence" value="ECO:0007669"/>
    <property type="project" value="UniProtKB-UniRule"/>
</dbReference>
<keyword evidence="7 11" id="KW-0808">Transferase</keyword>
<keyword evidence="5" id="KW-0441">Lipid A biosynthesis</keyword>
<dbReference type="InterPro" id="IPR003835">
    <property type="entry name" value="Glyco_trans_19"/>
</dbReference>
<dbReference type="RefSeq" id="WP_006103702.1">
    <property type="nucleotide sequence ID" value="NZ_DS989859.1"/>
</dbReference>
<dbReference type="PANTHER" id="PTHR30372">
    <property type="entry name" value="LIPID-A-DISACCHARIDE SYNTHASE"/>
    <property type="match status" value="1"/>
</dbReference>
<sequence length="442" mass="49139">MTKKTIFISTGEVSGDLQGAMLIDALKKQATKQGIELTIVALGGEKMARAGATLLGNTTDIGSVGLLESLPFVLPTLTIQRRAKQYLQNNPPDLVVLIDYMGPNLGIGKFIQRQLPQVPVVYYIAPQEWVWSLFPQNTATIVEMTNKVLAVFPEEARYFEEKGASVHWVGHPLVDRIQSYPSREQARAALGIKPDQTAIALLPASRHQEIKYMMPIIFSAAQQLQAKLSTCRDVPWHVWGVGGDKSTVNCRGRFSHSDKLVTDNLSTKPALIQKSKLAQSPIFWIPLSHQAYRQPIEKAIKDYGLQAKLVTENTQEVLAAADLAITKSGTVNLELALLNVPQVVFYRVSPLTYWIARTFLNFSIPFMSPPNLVVMRPIVPELLQENATPENLVREAMELLFNPQKRQQTLKSYQQMRQLLGEVGVCDRAALAILQLVHPVGS</sequence>
<evidence type="ECO:0000256" key="2">
    <source>
        <dbReference type="ARBA" id="ARBA00012687"/>
    </source>
</evidence>
<proteinExistence type="predicted"/>
<dbReference type="EMBL" id="DS989859">
    <property type="protein sequence ID" value="EDX73239.1"/>
    <property type="molecule type" value="Genomic_DNA"/>
</dbReference>
<gene>
    <name evidence="11" type="ORF">MC7420_4486</name>
</gene>
<evidence type="ECO:0000256" key="1">
    <source>
        <dbReference type="ARBA" id="ARBA00002056"/>
    </source>
</evidence>
<dbReference type="HOGENOM" id="CLU_036577_3_0_3"/>
<evidence type="ECO:0000256" key="8">
    <source>
        <dbReference type="ARBA" id="ARBA00023098"/>
    </source>
</evidence>
<name>B4VY41_9CYAN</name>
<evidence type="ECO:0000256" key="4">
    <source>
        <dbReference type="ARBA" id="ARBA00022516"/>
    </source>
</evidence>
<evidence type="ECO:0000256" key="7">
    <source>
        <dbReference type="ARBA" id="ARBA00022679"/>
    </source>
</evidence>
<evidence type="ECO:0000256" key="3">
    <source>
        <dbReference type="ARBA" id="ARBA00020902"/>
    </source>
</evidence>
<evidence type="ECO:0000313" key="12">
    <source>
        <dbReference type="Proteomes" id="UP000003835"/>
    </source>
</evidence>
<dbReference type="STRING" id="118168.MC7420_4486"/>
<keyword evidence="4" id="KW-0444">Lipid biosynthesis</keyword>
<organism evidence="11 12">
    <name type="scientific">Coleofasciculus chthonoplastes PCC 7420</name>
    <dbReference type="NCBI Taxonomy" id="118168"/>
    <lineage>
        <taxon>Bacteria</taxon>
        <taxon>Bacillati</taxon>
        <taxon>Cyanobacteriota</taxon>
        <taxon>Cyanophyceae</taxon>
        <taxon>Coleofasciculales</taxon>
        <taxon>Coleofasciculaceae</taxon>
        <taxon>Coleofasciculus</taxon>
    </lineage>
</organism>
<dbReference type="GO" id="GO:0009245">
    <property type="term" value="P:lipid A biosynthetic process"/>
    <property type="evidence" value="ECO:0007669"/>
    <property type="project" value="UniProtKB-UniRule"/>
</dbReference>
<dbReference type="EC" id="2.4.1.182" evidence="2 10"/>
<reference evidence="11 12" key="1">
    <citation type="submission" date="2008-07" db="EMBL/GenBank/DDBJ databases">
        <authorList>
            <person name="Tandeau de Marsac N."/>
            <person name="Ferriera S."/>
            <person name="Johnson J."/>
            <person name="Kravitz S."/>
            <person name="Beeson K."/>
            <person name="Sutton G."/>
            <person name="Rogers Y.-H."/>
            <person name="Friedman R."/>
            <person name="Frazier M."/>
            <person name="Venter J.C."/>
        </authorList>
    </citation>
    <scope>NUCLEOTIDE SEQUENCE [LARGE SCALE GENOMIC DNA]</scope>
    <source>
        <strain evidence="11 12">PCC 7420</strain>
    </source>
</reference>
<evidence type="ECO:0000256" key="10">
    <source>
        <dbReference type="NCBIfam" id="TIGR00215"/>
    </source>
</evidence>
<keyword evidence="12" id="KW-1185">Reference proteome</keyword>
<dbReference type="eggNOG" id="COG0763">
    <property type="taxonomic scope" value="Bacteria"/>
</dbReference>
<keyword evidence="6 11" id="KW-0328">Glycosyltransferase</keyword>
<dbReference type="SUPFAM" id="SSF53756">
    <property type="entry name" value="UDP-Glycosyltransferase/glycogen phosphorylase"/>
    <property type="match status" value="2"/>
</dbReference>
<evidence type="ECO:0000313" key="11">
    <source>
        <dbReference type="EMBL" id="EDX73239.1"/>
    </source>
</evidence>
<dbReference type="AlphaFoldDB" id="B4VY41"/>
<protein>
    <recommendedName>
        <fullName evidence="3 10">Lipid-A-disaccharide synthase</fullName>
        <ecNumber evidence="2 10">2.4.1.182</ecNumber>
    </recommendedName>
</protein>
<evidence type="ECO:0000256" key="5">
    <source>
        <dbReference type="ARBA" id="ARBA00022556"/>
    </source>
</evidence>
<accession>B4VY41</accession>
<dbReference type="GO" id="GO:0005543">
    <property type="term" value="F:phospholipid binding"/>
    <property type="evidence" value="ECO:0007669"/>
    <property type="project" value="TreeGrafter"/>
</dbReference>
<evidence type="ECO:0000256" key="9">
    <source>
        <dbReference type="ARBA" id="ARBA00048975"/>
    </source>
</evidence>
<dbReference type="Proteomes" id="UP000003835">
    <property type="component" value="Unassembled WGS sequence"/>
</dbReference>
<dbReference type="NCBIfam" id="TIGR00215">
    <property type="entry name" value="lpxB"/>
    <property type="match status" value="1"/>
</dbReference>
<evidence type="ECO:0000256" key="6">
    <source>
        <dbReference type="ARBA" id="ARBA00022676"/>
    </source>
</evidence>
<dbReference type="Pfam" id="PF02684">
    <property type="entry name" value="LpxB"/>
    <property type="match status" value="2"/>
</dbReference>
<comment type="catalytic activity">
    <reaction evidence="9">
        <text>a lipid X + a UDP-2-N,3-O-bis[(3R)-3-hydroxyacyl]-alpha-D-glucosamine = a lipid A disaccharide + UDP + H(+)</text>
        <dbReference type="Rhea" id="RHEA:67828"/>
        <dbReference type="ChEBI" id="CHEBI:15378"/>
        <dbReference type="ChEBI" id="CHEBI:58223"/>
        <dbReference type="ChEBI" id="CHEBI:137748"/>
        <dbReference type="ChEBI" id="CHEBI:176338"/>
        <dbReference type="ChEBI" id="CHEBI:176343"/>
        <dbReference type="EC" id="2.4.1.182"/>
    </reaction>
</comment>
<comment type="function">
    <text evidence="1">Condensation of UDP-2,3-diacylglucosamine and 2,3-diacylglucosamine-1-phosphate to form lipid A disaccharide, a precursor of lipid A, a phosphorylated glycolipid that anchors the lipopolysaccharide to the outer membrane of the cell.</text>
</comment>
<dbReference type="PANTHER" id="PTHR30372:SF4">
    <property type="entry name" value="LIPID-A-DISACCHARIDE SYNTHASE, MITOCHONDRIAL-RELATED"/>
    <property type="match status" value="1"/>
</dbReference>